<gene>
    <name evidence="11" type="ORF">FSCOSCO3_A009689</name>
</gene>
<evidence type="ECO:0000256" key="8">
    <source>
        <dbReference type="SAM" id="MobiDB-lite"/>
    </source>
</evidence>
<keyword evidence="4" id="KW-0130">Cell adhesion</keyword>
<dbReference type="GO" id="GO:0005886">
    <property type="term" value="C:plasma membrane"/>
    <property type="evidence" value="ECO:0007669"/>
    <property type="project" value="UniProtKB-ARBA"/>
</dbReference>
<feature type="compositionally biased region" description="Polar residues" evidence="8">
    <location>
        <begin position="339"/>
        <end position="351"/>
    </location>
</feature>
<evidence type="ECO:0000256" key="4">
    <source>
        <dbReference type="ARBA" id="ARBA00022889"/>
    </source>
</evidence>
<keyword evidence="7" id="KW-0325">Glycoprotein</keyword>
<protein>
    <submittedName>
        <fullName evidence="11">Uncharacterized protein LOC111235041</fullName>
    </submittedName>
</protein>
<accession>A0AAV1NWA3</accession>
<dbReference type="InterPro" id="IPR013836">
    <property type="entry name" value="CD34/Podocalyxin"/>
</dbReference>
<reference evidence="11 12" key="1">
    <citation type="submission" date="2024-01" db="EMBL/GenBank/DDBJ databases">
        <authorList>
            <person name="Alioto T."/>
            <person name="Alioto T."/>
            <person name="Gomez Garrido J."/>
        </authorList>
    </citation>
    <scope>NUCLEOTIDE SEQUENCE [LARGE SCALE GENOMIC DNA]</scope>
</reference>
<evidence type="ECO:0000256" key="3">
    <source>
        <dbReference type="ARBA" id="ARBA00022729"/>
    </source>
</evidence>
<evidence type="ECO:0000256" key="1">
    <source>
        <dbReference type="ARBA" id="ARBA00004479"/>
    </source>
</evidence>
<evidence type="ECO:0000313" key="11">
    <source>
        <dbReference type="EMBL" id="CAK6963750.1"/>
    </source>
</evidence>
<name>A0AAV1NWA3_SCOSC</name>
<dbReference type="EMBL" id="CAWUFR010000068">
    <property type="protein sequence ID" value="CAK6963750.1"/>
    <property type="molecule type" value="Genomic_DNA"/>
</dbReference>
<dbReference type="InterPro" id="IPR008083">
    <property type="entry name" value="CD34"/>
</dbReference>
<evidence type="ECO:0000256" key="5">
    <source>
        <dbReference type="ARBA" id="ARBA00022989"/>
    </source>
</evidence>
<keyword evidence="2 9" id="KW-0812">Transmembrane</keyword>
<feature type="transmembrane region" description="Helical" evidence="9">
    <location>
        <begin position="255"/>
        <end position="275"/>
    </location>
</feature>
<evidence type="ECO:0000256" key="10">
    <source>
        <dbReference type="SAM" id="SignalP"/>
    </source>
</evidence>
<evidence type="ECO:0000256" key="6">
    <source>
        <dbReference type="ARBA" id="ARBA00023136"/>
    </source>
</evidence>
<keyword evidence="5 9" id="KW-1133">Transmembrane helix</keyword>
<dbReference type="PANTHER" id="PTHR16677">
    <property type="entry name" value="HEMATOPOIETIC PROGENITOR CELL ANTIGEN CD34"/>
    <property type="match status" value="1"/>
</dbReference>
<dbReference type="Pfam" id="PF06365">
    <property type="entry name" value="CD34_antigen"/>
    <property type="match status" value="1"/>
</dbReference>
<feature type="region of interest" description="Disordered" evidence="8">
    <location>
        <begin position="293"/>
        <end position="351"/>
    </location>
</feature>
<feature type="region of interest" description="Disordered" evidence="8">
    <location>
        <begin position="36"/>
        <end position="91"/>
    </location>
</feature>
<evidence type="ECO:0000256" key="9">
    <source>
        <dbReference type="SAM" id="Phobius"/>
    </source>
</evidence>
<evidence type="ECO:0000256" key="7">
    <source>
        <dbReference type="ARBA" id="ARBA00023180"/>
    </source>
</evidence>
<evidence type="ECO:0000313" key="12">
    <source>
        <dbReference type="Proteomes" id="UP001314229"/>
    </source>
</evidence>
<dbReference type="GO" id="GO:0007155">
    <property type="term" value="P:cell adhesion"/>
    <property type="evidence" value="ECO:0007669"/>
    <property type="project" value="UniProtKB-KW"/>
</dbReference>
<dbReference type="AlphaFoldDB" id="A0AAV1NWA3"/>
<comment type="caution">
    <text evidence="11">The sequence shown here is derived from an EMBL/GenBank/DDBJ whole genome shotgun (WGS) entry which is preliminary data.</text>
</comment>
<keyword evidence="12" id="KW-1185">Reference proteome</keyword>
<keyword evidence="6 9" id="KW-0472">Membrane</keyword>
<feature type="signal peptide" evidence="10">
    <location>
        <begin position="1"/>
        <end position="32"/>
    </location>
</feature>
<organism evidence="11 12">
    <name type="scientific">Scomber scombrus</name>
    <name type="common">Atlantic mackerel</name>
    <name type="synonym">Scomber vernalis</name>
    <dbReference type="NCBI Taxonomy" id="13677"/>
    <lineage>
        <taxon>Eukaryota</taxon>
        <taxon>Metazoa</taxon>
        <taxon>Chordata</taxon>
        <taxon>Craniata</taxon>
        <taxon>Vertebrata</taxon>
        <taxon>Euteleostomi</taxon>
        <taxon>Actinopterygii</taxon>
        <taxon>Neopterygii</taxon>
        <taxon>Teleostei</taxon>
        <taxon>Neoteleostei</taxon>
        <taxon>Acanthomorphata</taxon>
        <taxon>Pelagiaria</taxon>
        <taxon>Scombriformes</taxon>
        <taxon>Scombridae</taxon>
        <taxon>Scomber</taxon>
    </lineage>
</organism>
<comment type="subcellular location">
    <subcellularLocation>
        <location evidence="1">Membrane</location>
        <topology evidence="1">Single-pass type I membrane protein</topology>
    </subcellularLocation>
</comment>
<dbReference type="PANTHER" id="PTHR16677:SF1">
    <property type="entry name" value="HEMATOPOIETIC PROGENITOR CELL ANTIGEN CD34"/>
    <property type="match status" value="1"/>
</dbReference>
<sequence>MAGSMWRMNELLKGMTGVLLLCALLLSNEVMCQDATDAPADDSPGSSAGPSGATDAPDAIDATDAPDATGATDAPDAPDAPDATDTPASAAAPDSITVDATAAAGDQTATAVVPVIPLTVVNIPLDGLATLVPRSGGNEGSVAAEVTDNSGVPKTVVPNVKCVGKEDIQESNAVKAVLVTNTCEDTKRIIEENPAVWCSTENCNVEIFQDGNNALVGSSDARLSALSEALQGEHLKSKLGVTKTEVPPSSSGSSVFVGILVTGLLAAIAITVGYFKCQRRGDTTKPVRLADEAYPVDQENQGNTLVSVAPLNPPPETQEKPSVNGESNEAAKTEPPPTNGHSTTKTADTEL</sequence>
<keyword evidence="3 10" id="KW-0732">Signal</keyword>
<feature type="chain" id="PRO_5043875170" evidence="10">
    <location>
        <begin position="33"/>
        <end position="351"/>
    </location>
</feature>
<evidence type="ECO:0000256" key="2">
    <source>
        <dbReference type="ARBA" id="ARBA00022692"/>
    </source>
</evidence>
<dbReference type="Proteomes" id="UP001314229">
    <property type="component" value="Unassembled WGS sequence"/>
</dbReference>
<proteinExistence type="predicted"/>